<feature type="coiled-coil region" evidence="2">
    <location>
        <begin position="1072"/>
        <end position="1134"/>
    </location>
</feature>
<dbReference type="RefSeq" id="WP_157336632.1">
    <property type="nucleotide sequence ID" value="NZ_RHLK01000008.1"/>
</dbReference>
<dbReference type="InterPro" id="IPR010090">
    <property type="entry name" value="Phage_tape_meas"/>
</dbReference>
<reference evidence="6 7" key="1">
    <citation type="journal article" date="2019" name="Microorganisms">
        <title>Paenibacillus lutrae sp. nov., A Chitinolytic Species Isolated from A River Otter in Castril Natural Park, Granada, Spain.</title>
        <authorList>
            <person name="Rodriguez M."/>
            <person name="Reina J.C."/>
            <person name="Bejar V."/>
            <person name="Llamas I."/>
        </authorList>
    </citation>
    <scope>NUCLEOTIDE SEQUENCE [LARGE SCALE GENOMIC DNA]</scope>
    <source>
        <strain evidence="6 7">N10</strain>
    </source>
</reference>
<keyword evidence="7" id="KW-1185">Reference proteome</keyword>
<dbReference type="Proteomes" id="UP000490800">
    <property type="component" value="Unassembled WGS sequence"/>
</dbReference>
<dbReference type="EMBL" id="RHLK01000008">
    <property type="protein sequence ID" value="MVP00803.1"/>
    <property type="molecule type" value="Genomic_DNA"/>
</dbReference>
<feature type="coiled-coil region" evidence="2">
    <location>
        <begin position="1175"/>
        <end position="1205"/>
    </location>
</feature>
<feature type="domain" description="Phage tail tape measure protein" evidence="5">
    <location>
        <begin position="126"/>
        <end position="331"/>
    </location>
</feature>
<keyword evidence="2" id="KW-0175">Coiled coil</keyword>
<feature type="region of interest" description="Disordered" evidence="3">
    <location>
        <begin position="1015"/>
        <end position="1041"/>
    </location>
</feature>
<feature type="compositionally biased region" description="Low complexity" evidence="3">
    <location>
        <begin position="1021"/>
        <end position="1035"/>
    </location>
</feature>
<comment type="caution">
    <text evidence="6">The sequence shown here is derived from an EMBL/GenBank/DDBJ whole genome shotgun (WGS) entry which is preliminary data.</text>
</comment>
<evidence type="ECO:0000259" key="5">
    <source>
        <dbReference type="Pfam" id="PF10145"/>
    </source>
</evidence>
<feature type="region of interest" description="Disordered" evidence="3">
    <location>
        <begin position="595"/>
        <end position="619"/>
    </location>
</feature>
<evidence type="ECO:0000313" key="7">
    <source>
        <dbReference type="Proteomes" id="UP000490800"/>
    </source>
</evidence>
<dbReference type="OrthoDB" id="2476793at2"/>
<feature type="compositionally biased region" description="Basic and acidic residues" evidence="3">
    <location>
        <begin position="604"/>
        <end position="619"/>
    </location>
</feature>
<evidence type="ECO:0000256" key="4">
    <source>
        <dbReference type="SAM" id="Phobius"/>
    </source>
</evidence>
<accession>A0A7X3K058</accession>
<gene>
    <name evidence="6" type="ORF">EDM21_14930</name>
</gene>
<sequence>MDNIKVLATASLNKEKSLAEINKGIAEIQNSSSLQKLKLNLELNTSGKDLAELNKELTNTGQSAEKSSALLKGFGDALRGSFIASTLAFFKNGVTHVNELNKSLTQLSMIYSKSQEEVQQYGSRFQSLGKQLSFSSTELAKASVEIARQGLSQEETFKRLERAARFAKISNLDLASSNKILTTTMSAMKVDAVRASDVLSYLGDATSLSAAEISEASDIAGDSAEAMGISFEKAGSWIAAISSKTKDSASTVGGSIKSILSRMQTLKQFGYDKQDGTNLQQMNKALSDVNVHLMNSNGTFRNFGDVLDDLGSKWGGLTSKQKAYTATTVAGAGQKSNFIHLMDNYRESIGLYEGALNSAGSSQEKFSRWQQGTEAAIVRFKTSIQGVWQNSFDSSSMQVFIQTITFLIDIVGALGDILGPIPLLIGTVSGAMLLLSKSTRTAITQGTILTGTLGGLTAALNIAKSALRGFMASTVIGAGIAVLSFGLEKLIGLFMDVDKNQPAFDTMNNSIQNTGSNIAEMESLNDQYKNNKLSNEELLSVKEKMISIMPEVVSHYDAEGRAVLKTSGQIEELIKKEKELHLNQKKTARNLLSENLKPNAESIESNKKNVEKKANSLGRKEALAKNESIHYISQFMDDNNISSPDALSKDTEKLSALHNKITEIFNKNGAVIQNQFLSGILWNDNLSESLEESRATLEKFDKEMKDAETNFNQDASKFAEGFELISDVIFTESGKLDKSQKLFFSKFGNAFAQTTPINKDNYKEVLGEYDRMIQQMDGYLKSKKIDFGEVLSTGNVSQLEGMFKSAGLEGKELKDILDKLNISTAGTSHETTDYASVVSKLSSAYTEVSKEIKPLNQLIEDLRQGKKITSDQLAELTLKEKDFILSLVDESGEIKQNLIPAIESLRDKKIESFEDVAKAQELSIKDSEARTIKVLENYGVEIQGIKNVAEALDAISTKKSQISANIRQAGREGNMEYIKEGSEQQNELDKQKEKLLEIDKLYKINESLLEKYKNDLKKKPTSTSSPSKTSTPKTSQPAETREVALKEALELKDVTKELINSFNAEFEARRHINEEIERKIKLSEQNKAYNQAIEETTDLLDSQRQSVLDLNSANKKLEDEANKLRKNNSETYNKSEADFQNWFDVNNEATVAYTDFLNTFATKSQTILDTKGLSNQQKNDKIDALKKEQDEVQRLFDKLQSLKKAYGDNSVKINEMTDALNSSYDALIRLHKDKLNVSLTSADQLIDFSKNQMNTQEDSSADYRDELDKQYGLTKAKQAAIDLDTRQARDRIRSGKLTNEQIQKENELIRDNNKLRMAADNELHEISYTRAQSVIKESSLEAAKYADELENSKKKLGLLEEGTQAYNNELLKQGQLLLKQLDAEKRHQTSIEEQMKASDLTEAQWAELNGQLKESVNRQIDLSLSIHTSNKALTDQADKLADELIGFYKEMYGKQKEVALQTIEAIAKAQETAHKSKMEKFDEELRKFEEVTQAQIKALDDTAVQEDHLKQLGKLKAERDGIQLEIDKRKLNNSIEGQAKVAELQKQLADKNNEIDQLVTNYSRDQQKKNLQEKLDDLKTYTEEQQKLENKTYENNKELLDQQKESVELTYEQQINDEQKFAAIKESIRKGNIEAATKGLTEFTAFIKGNMSSIGENISNNLLNKISQFTTDLTTTQISISSTFMQISSDLDNTLISKLDVLISKFKEINSMKPAAFSITSLSDQDILNKMKQNSASYNETNDPVLRNSLHADNQSYMAELKRRGLDINFDSSTGEYTTPNGGLYKTYNPFNMPNDDFKRYLQNKKDYENETDKSSAKARAAAEQNIKYRDHYNIASDDYTYDELKAASRFQSGGMTPAFGPSPRWALLDQKEIVLKESDTSNLLKVIDVTRSVLSNLKSSLDFSWLNPFSGSSSSMSTVIQKMDIHIPADLREPGAGKRFALDFINGLEAKGVRIQT</sequence>
<keyword evidence="4" id="KW-0812">Transmembrane</keyword>
<evidence type="ECO:0000256" key="2">
    <source>
        <dbReference type="SAM" id="Coils"/>
    </source>
</evidence>
<feature type="coiled-coil region" evidence="2">
    <location>
        <begin position="683"/>
        <end position="710"/>
    </location>
</feature>
<feature type="coiled-coil region" evidence="2">
    <location>
        <begin position="1534"/>
        <end position="1610"/>
    </location>
</feature>
<name>A0A7X3K058_9BACL</name>
<evidence type="ECO:0000256" key="1">
    <source>
        <dbReference type="ARBA" id="ARBA00022612"/>
    </source>
</evidence>
<organism evidence="6 7">
    <name type="scientific">Paenibacillus lutrae</name>
    <dbReference type="NCBI Taxonomy" id="2078573"/>
    <lineage>
        <taxon>Bacteria</taxon>
        <taxon>Bacillati</taxon>
        <taxon>Bacillota</taxon>
        <taxon>Bacilli</taxon>
        <taxon>Bacillales</taxon>
        <taxon>Paenibacillaceae</taxon>
        <taxon>Paenibacillus</taxon>
    </lineage>
</organism>
<dbReference type="Pfam" id="PF10145">
    <property type="entry name" value="PhageMin_Tail"/>
    <property type="match status" value="1"/>
</dbReference>
<dbReference type="PANTHER" id="PTHR37813">
    <property type="entry name" value="FELS-2 PROPHAGE PROTEIN"/>
    <property type="match status" value="1"/>
</dbReference>
<keyword evidence="4" id="KW-1133">Transmembrane helix</keyword>
<dbReference type="NCBIfam" id="TIGR01760">
    <property type="entry name" value="tape_meas_TP901"/>
    <property type="match status" value="1"/>
</dbReference>
<evidence type="ECO:0000313" key="6">
    <source>
        <dbReference type="EMBL" id="MVP00803.1"/>
    </source>
</evidence>
<keyword evidence="4" id="KW-0472">Membrane</keyword>
<protein>
    <submittedName>
        <fullName evidence="6">Phage tail tape measure protein</fullName>
    </submittedName>
</protein>
<keyword evidence="1" id="KW-1188">Viral release from host cell</keyword>
<dbReference type="PANTHER" id="PTHR37813:SF1">
    <property type="entry name" value="FELS-2 PROPHAGE PROTEIN"/>
    <property type="match status" value="1"/>
</dbReference>
<feature type="transmembrane region" description="Helical" evidence="4">
    <location>
        <begin position="469"/>
        <end position="487"/>
    </location>
</feature>
<evidence type="ECO:0000256" key="3">
    <source>
        <dbReference type="SAM" id="MobiDB-lite"/>
    </source>
</evidence>
<proteinExistence type="predicted"/>